<protein>
    <recommendedName>
        <fullName evidence="1">site-specific DNA-methyltransferase (adenine-specific)</fullName>
        <ecNumber evidence="1">2.1.1.72</ecNumber>
    </recommendedName>
</protein>
<proteinExistence type="predicted"/>
<evidence type="ECO:0000256" key="1">
    <source>
        <dbReference type="ARBA" id="ARBA00011900"/>
    </source>
</evidence>
<dbReference type="EMBL" id="LAZR01069585">
    <property type="protein sequence ID" value="KKK47426.1"/>
    <property type="molecule type" value="Genomic_DNA"/>
</dbReference>
<dbReference type="AlphaFoldDB" id="A0A0F8YHE0"/>
<evidence type="ECO:0000313" key="3">
    <source>
        <dbReference type="EMBL" id="KKK47426.1"/>
    </source>
</evidence>
<dbReference type="EC" id="2.1.1.72" evidence="1"/>
<dbReference type="InterPro" id="IPR023095">
    <property type="entry name" value="Ade_MeTrfase_dom_2"/>
</dbReference>
<dbReference type="Gene3D" id="1.10.1020.10">
    <property type="entry name" value="Adenine-specific Methyltransferase, Domain 2"/>
    <property type="match status" value="1"/>
</dbReference>
<organism evidence="3">
    <name type="scientific">marine sediment metagenome</name>
    <dbReference type="NCBI Taxonomy" id="412755"/>
    <lineage>
        <taxon>unclassified sequences</taxon>
        <taxon>metagenomes</taxon>
        <taxon>ecological metagenomes</taxon>
    </lineage>
</organism>
<feature type="non-terminal residue" evidence="3">
    <location>
        <position position="115"/>
    </location>
</feature>
<dbReference type="SUPFAM" id="SSF53335">
    <property type="entry name" value="S-adenosyl-L-methionine-dependent methyltransferases"/>
    <property type="match status" value="1"/>
</dbReference>
<accession>A0A0F8YHE0</accession>
<comment type="caution">
    <text evidence="3">The sequence shown here is derived from an EMBL/GenBank/DDBJ whole genome shotgun (WGS) entry which is preliminary data.</text>
</comment>
<comment type="catalytic activity">
    <reaction evidence="2">
        <text>a 2'-deoxyadenosine in DNA + S-adenosyl-L-methionine = an N(6)-methyl-2'-deoxyadenosine in DNA + S-adenosyl-L-homocysteine + H(+)</text>
        <dbReference type="Rhea" id="RHEA:15197"/>
        <dbReference type="Rhea" id="RHEA-COMP:12418"/>
        <dbReference type="Rhea" id="RHEA-COMP:12419"/>
        <dbReference type="ChEBI" id="CHEBI:15378"/>
        <dbReference type="ChEBI" id="CHEBI:57856"/>
        <dbReference type="ChEBI" id="CHEBI:59789"/>
        <dbReference type="ChEBI" id="CHEBI:90615"/>
        <dbReference type="ChEBI" id="CHEBI:90616"/>
        <dbReference type="EC" id="2.1.1.72"/>
    </reaction>
</comment>
<name>A0A0F8YHE0_9ZZZZ</name>
<evidence type="ECO:0000256" key="2">
    <source>
        <dbReference type="ARBA" id="ARBA00047942"/>
    </source>
</evidence>
<dbReference type="Gene3D" id="3.40.50.150">
    <property type="entry name" value="Vaccinia Virus protein VP39"/>
    <property type="match status" value="1"/>
</dbReference>
<reference evidence="3" key="1">
    <citation type="journal article" date="2015" name="Nature">
        <title>Complex archaea that bridge the gap between prokaryotes and eukaryotes.</title>
        <authorList>
            <person name="Spang A."/>
            <person name="Saw J.H."/>
            <person name="Jorgensen S.L."/>
            <person name="Zaremba-Niedzwiedzka K."/>
            <person name="Martijn J."/>
            <person name="Lind A.E."/>
            <person name="van Eijk R."/>
            <person name="Schleper C."/>
            <person name="Guy L."/>
            <person name="Ettema T.J."/>
        </authorList>
    </citation>
    <scope>NUCLEOTIDE SEQUENCE</scope>
</reference>
<dbReference type="InterPro" id="IPR029063">
    <property type="entry name" value="SAM-dependent_MTases_sf"/>
</dbReference>
<sequence>MGRITSGISQTGGKYRLVKRLLNQTPYHEFFLSMFTGAAHFELNKNRCRYECWNDGESEIINYLVQIWKHPKEFDEMKQGVFGLVSQEICNRIVNGKIKPKNDLERAYYFYYLNK</sequence>
<dbReference type="GO" id="GO:0009007">
    <property type="term" value="F:site-specific DNA-methyltransferase (adenine-specific) activity"/>
    <property type="evidence" value="ECO:0007669"/>
    <property type="project" value="InterPro"/>
</dbReference>
<gene>
    <name evidence="3" type="ORF">LCGC14_3155290</name>
</gene>